<gene>
    <name evidence="2" type="ORF">VNO80_29937</name>
</gene>
<dbReference type="AlphaFoldDB" id="A0AAN9LEX8"/>
<proteinExistence type="predicted"/>
<dbReference type="Proteomes" id="UP001374584">
    <property type="component" value="Unassembled WGS sequence"/>
</dbReference>
<feature type="chain" id="PRO_5042851931" evidence="1">
    <location>
        <begin position="20"/>
        <end position="123"/>
    </location>
</feature>
<name>A0AAN9LEX8_PHACN</name>
<accession>A0AAN9LEX8</accession>
<keyword evidence="1" id="KW-0732">Signal</keyword>
<evidence type="ECO:0000313" key="3">
    <source>
        <dbReference type="Proteomes" id="UP001374584"/>
    </source>
</evidence>
<feature type="signal peptide" evidence="1">
    <location>
        <begin position="1"/>
        <end position="19"/>
    </location>
</feature>
<keyword evidence="3" id="KW-1185">Reference proteome</keyword>
<sequence length="123" mass="13667">MINTWKLVVLLCHEGLCASCIEKGCVRYSLKNSSYEVLCPTIVFDTVEKHDFAAPDKNVNAMPSQRKTFAQALGTTCDIPLSELPIPCIKGDMIVVWIDEVNYLAGLEDCKTHIKSCSRCGRL</sequence>
<protein>
    <submittedName>
        <fullName evidence="2">Uncharacterized protein</fullName>
    </submittedName>
</protein>
<comment type="caution">
    <text evidence="2">The sequence shown here is derived from an EMBL/GenBank/DDBJ whole genome shotgun (WGS) entry which is preliminary data.</text>
</comment>
<organism evidence="2 3">
    <name type="scientific">Phaseolus coccineus</name>
    <name type="common">Scarlet runner bean</name>
    <name type="synonym">Phaseolus multiflorus</name>
    <dbReference type="NCBI Taxonomy" id="3886"/>
    <lineage>
        <taxon>Eukaryota</taxon>
        <taxon>Viridiplantae</taxon>
        <taxon>Streptophyta</taxon>
        <taxon>Embryophyta</taxon>
        <taxon>Tracheophyta</taxon>
        <taxon>Spermatophyta</taxon>
        <taxon>Magnoliopsida</taxon>
        <taxon>eudicotyledons</taxon>
        <taxon>Gunneridae</taxon>
        <taxon>Pentapetalae</taxon>
        <taxon>rosids</taxon>
        <taxon>fabids</taxon>
        <taxon>Fabales</taxon>
        <taxon>Fabaceae</taxon>
        <taxon>Papilionoideae</taxon>
        <taxon>50 kb inversion clade</taxon>
        <taxon>NPAAA clade</taxon>
        <taxon>indigoferoid/millettioid clade</taxon>
        <taxon>Phaseoleae</taxon>
        <taxon>Phaseolus</taxon>
    </lineage>
</organism>
<evidence type="ECO:0000256" key="1">
    <source>
        <dbReference type="SAM" id="SignalP"/>
    </source>
</evidence>
<reference evidence="2 3" key="1">
    <citation type="submission" date="2024-01" db="EMBL/GenBank/DDBJ databases">
        <title>The genomes of 5 underutilized Papilionoideae crops provide insights into root nodulation and disease resistanc.</title>
        <authorList>
            <person name="Jiang F."/>
        </authorList>
    </citation>
    <scope>NUCLEOTIDE SEQUENCE [LARGE SCALE GENOMIC DNA]</scope>
    <source>
        <strain evidence="2">JINMINGXINNONG_FW02</strain>
        <tissue evidence="2">Leaves</tissue>
    </source>
</reference>
<evidence type="ECO:0000313" key="2">
    <source>
        <dbReference type="EMBL" id="KAK7333172.1"/>
    </source>
</evidence>
<dbReference type="EMBL" id="JAYMYR010000011">
    <property type="protein sequence ID" value="KAK7333172.1"/>
    <property type="molecule type" value="Genomic_DNA"/>
</dbReference>